<dbReference type="SUPFAM" id="SSF53474">
    <property type="entry name" value="alpha/beta-Hydrolases"/>
    <property type="match status" value="1"/>
</dbReference>
<proteinExistence type="predicted"/>
<dbReference type="AlphaFoldDB" id="A0A1F4Q4V4"/>
<dbReference type="Pfam" id="PF12697">
    <property type="entry name" value="Abhydrolase_6"/>
    <property type="match status" value="1"/>
</dbReference>
<evidence type="ECO:0000256" key="1">
    <source>
        <dbReference type="ARBA" id="ARBA00022801"/>
    </source>
</evidence>
<dbReference type="PANTHER" id="PTHR43798:SF31">
    <property type="entry name" value="AB HYDROLASE SUPERFAMILY PROTEIN YCLE"/>
    <property type="match status" value="1"/>
</dbReference>
<gene>
    <name evidence="3" type="ORF">A2625_06780</name>
</gene>
<dbReference type="EMBL" id="METM01000002">
    <property type="protein sequence ID" value="OGB90981.1"/>
    <property type="molecule type" value="Genomic_DNA"/>
</dbReference>
<organism evidence="3 4">
    <name type="scientific">candidate division WOR-1 bacterium RIFCSPHIGHO2_01_FULL_53_15</name>
    <dbReference type="NCBI Taxonomy" id="1802564"/>
    <lineage>
        <taxon>Bacteria</taxon>
        <taxon>Bacillati</taxon>
        <taxon>Saganbacteria</taxon>
    </lineage>
</organism>
<dbReference type="InterPro" id="IPR000073">
    <property type="entry name" value="AB_hydrolase_1"/>
</dbReference>
<sequence>MKLVFLHGFATNPKIWDDQKADYAPQLNFGNINAEAKRLLDIIGMGDGVSGVALIGWSMGGMIALQAAALSREKIKGLVLVSTTPKFVSAPDYPHGLPMALLKNLRKRIKTHGTKAFHDLAFKGRKAAGFVKTPIEEAEKELDELERIDRRELLAKIEVPTLIVHGEKDEICLPGAARYMNERIAGSSLVMMPEVGHAPMLEAPERFNEILCWTNNL</sequence>
<evidence type="ECO:0000313" key="4">
    <source>
        <dbReference type="Proteomes" id="UP000178724"/>
    </source>
</evidence>
<comment type="caution">
    <text evidence="3">The sequence shown here is derived from an EMBL/GenBank/DDBJ whole genome shotgun (WGS) entry which is preliminary data.</text>
</comment>
<dbReference type="GO" id="GO:0016020">
    <property type="term" value="C:membrane"/>
    <property type="evidence" value="ECO:0007669"/>
    <property type="project" value="TreeGrafter"/>
</dbReference>
<evidence type="ECO:0000259" key="2">
    <source>
        <dbReference type="Pfam" id="PF12697"/>
    </source>
</evidence>
<dbReference type="PANTHER" id="PTHR43798">
    <property type="entry name" value="MONOACYLGLYCEROL LIPASE"/>
    <property type="match status" value="1"/>
</dbReference>
<dbReference type="InterPro" id="IPR050266">
    <property type="entry name" value="AB_hydrolase_sf"/>
</dbReference>
<dbReference type="GO" id="GO:0016787">
    <property type="term" value="F:hydrolase activity"/>
    <property type="evidence" value="ECO:0007669"/>
    <property type="project" value="UniProtKB-KW"/>
</dbReference>
<dbReference type="Gene3D" id="3.40.50.1820">
    <property type="entry name" value="alpha/beta hydrolase"/>
    <property type="match status" value="1"/>
</dbReference>
<reference evidence="3 4" key="1">
    <citation type="journal article" date="2016" name="Nat. Commun.">
        <title>Thousands of microbial genomes shed light on interconnected biogeochemical processes in an aquifer system.</title>
        <authorList>
            <person name="Anantharaman K."/>
            <person name="Brown C.T."/>
            <person name="Hug L.A."/>
            <person name="Sharon I."/>
            <person name="Castelle C.J."/>
            <person name="Probst A.J."/>
            <person name="Thomas B.C."/>
            <person name="Singh A."/>
            <person name="Wilkins M.J."/>
            <person name="Karaoz U."/>
            <person name="Brodie E.L."/>
            <person name="Williams K.H."/>
            <person name="Hubbard S.S."/>
            <person name="Banfield J.F."/>
        </authorList>
    </citation>
    <scope>NUCLEOTIDE SEQUENCE [LARGE SCALE GENOMIC DNA]</scope>
</reference>
<protein>
    <recommendedName>
        <fullName evidence="2">AB hydrolase-1 domain-containing protein</fullName>
    </recommendedName>
</protein>
<dbReference type="Proteomes" id="UP000178724">
    <property type="component" value="Unassembled WGS sequence"/>
</dbReference>
<feature type="domain" description="AB hydrolase-1" evidence="2">
    <location>
        <begin position="3"/>
        <end position="209"/>
    </location>
</feature>
<keyword evidence="1" id="KW-0378">Hydrolase</keyword>
<dbReference type="InterPro" id="IPR029058">
    <property type="entry name" value="AB_hydrolase_fold"/>
</dbReference>
<name>A0A1F4Q4V4_UNCSA</name>
<evidence type="ECO:0000313" key="3">
    <source>
        <dbReference type="EMBL" id="OGB90981.1"/>
    </source>
</evidence>
<accession>A0A1F4Q4V4</accession>